<dbReference type="EMBL" id="JAUSVO010000005">
    <property type="protein sequence ID" value="MDQ0439286.1"/>
    <property type="molecule type" value="Genomic_DNA"/>
</dbReference>
<dbReference type="SUPFAM" id="SSF50969">
    <property type="entry name" value="YVTN repeat-like/Quinoprotein amine dehydrogenase"/>
    <property type="match status" value="1"/>
</dbReference>
<accession>A0ABU0HCN8</accession>
<comment type="caution">
    <text evidence="1">The sequence shown here is derived from an EMBL/GenBank/DDBJ whole genome shotgun (WGS) entry which is preliminary data.</text>
</comment>
<proteinExistence type="predicted"/>
<dbReference type="InterPro" id="IPR051200">
    <property type="entry name" value="Host-pathogen_enzymatic-act"/>
</dbReference>
<dbReference type="PANTHER" id="PTHR47197:SF3">
    <property type="entry name" value="DIHYDRO-HEME D1 DEHYDROGENASE"/>
    <property type="match status" value="1"/>
</dbReference>
<evidence type="ECO:0000313" key="1">
    <source>
        <dbReference type="EMBL" id="MDQ0439286.1"/>
    </source>
</evidence>
<dbReference type="RefSeq" id="WP_266350176.1">
    <property type="nucleotide sequence ID" value="NZ_JAPKNG010000005.1"/>
</dbReference>
<keyword evidence="1" id="KW-0238">DNA-binding</keyword>
<keyword evidence="2" id="KW-1185">Reference proteome</keyword>
<dbReference type="InterPro" id="IPR015943">
    <property type="entry name" value="WD40/YVTN_repeat-like_dom_sf"/>
</dbReference>
<evidence type="ECO:0000313" key="2">
    <source>
        <dbReference type="Proteomes" id="UP001241603"/>
    </source>
</evidence>
<dbReference type="Gene3D" id="2.130.10.10">
    <property type="entry name" value="YVTN repeat-like/Quinoprotein amine dehydrogenase"/>
    <property type="match status" value="2"/>
</dbReference>
<reference evidence="1 2" key="1">
    <citation type="submission" date="2023-07" db="EMBL/GenBank/DDBJ databases">
        <title>Genomic Encyclopedia of Type Strains, Phase IV (KMG-IV): sequencing the most valuable type-strain genomes for metagenomic binning, comparative biology and taxonomic classification.</title>
        <authorList>
            <person name="Goeker M."/>
        </authorList>
    </citation>
    <scope>NUCLEOTIDE SEQUENCE [LARGE SCALE GENOMIC DNA]</scope>
    <source>
        <strain evidence="1 2">B6-8</strain>
    </source>
</reference>
<protein>
    <submittedName>
        <fullName evidence="1">DNA-binding beta-propeller fold protein YncE</fullName>
    </submittedName>
</protein>
<sequence>MTASQLDSKLRQIERGAFLLRYLSVGLAAALLLPSFANAQAPSVPNSAAPDAFQARMVLALSDADMVPSAYIDGRLGPAVGTDALSVLSFDQRSVAPRVASVAVTNSVAGPPAAVAATPDGRYAIVIETLVARPADGADVGLGNLAPGRTISVVDLSDPAAPRVAQTVTGPALADSVSISHDGSLVAIAVNPDGDGVETPLWLYRFAEGRLDEGRAVSVPGWTAGHRLMGAEFHPTRPLLALLDWTGRAVRFVDVDPATFELSMFGNPVEVENYPFLIRFTPDGNYLLANAAYADVAPRGLPYRPQPGSLVSIRLDARRDAAGVPQNLVAARSEVGVVPEGLAISPDGRFAVTVNLEGTTPAWGDPARTRYASLSLVRIDPTNGGLATVRTFPFDGMLPESAVFDATGELLIVANYGDLDNPSASGTVDLWRLVEPDYASRTALVRTRTAVPVQRGVHTLVVVR</sequence>
<dbReference type="PANTHER" id="PTHR47197">
    <property type="entry name" value="PROTEIN NIRF"/>
    <property type="match status" value="1"/>
</dbReference>
<dbReference type="GO" id="GO:0003677">
    <property type="term" value="F:DNA binding"/>
    <property type="evidence" value="ECO:0007669"/>
    <property type="project" value="UniProtKB-KW"/>
</dbReference>
<dbReference type="Proteomes" id="UP001241603">
    <property type="component" value="Unassembled WGS sequence"/>
</dbReference>
<gene>
    <name evidence="1" type="ORF">QO014_003687</name>
</gene>
<organism evidence="1 2">
    <name type="scientific">Kaistia dalseonensis</name>
    <dbReference type="NCBI Taxonomy" id="410840"/>
    <lineage>
        <taxon>Bacteria</taxon>
        <taxon>Pseudomonadati</taxon>
        <taxon>Pseudomonadota</taxon>
        <taxon>Alphaproteobacteria</taxon>
        <taxon>Hyphomicrobiales</taxon>
        <taxon>Kaistiaceae</taxon>
        <taxon>Kaistia</taxon>
    </lineage>
</organism>
<name>A0ABU0HCN8_9HYPH</name>
<dbReference type="InterPro" id="IPR011044">
    <property type="entry name" value="Quino_amine_DH_bsu"/>
</dbReference>